<accession>A0ABN8GTV6</accession>
<keyword evidence="3" id="KW-0479">Metal-binding</keyword>
<dbReference type="InterPro" id="IPR020891">
    <property type="entry name" value="UPF0758_CS"/>
</dbReference>
<gene>
    <name evidence="8" type="ORF">PAECIP111893_04002</name>
</gene>
<evidence type="ECO:0000313" key="8">
    <source>
        <dbReference type="EMBL" id="CAH1215675.1"/>
    </source>
</evidence>
<keyword evidence="2" id="KW-0645">Protease</keyword>
<dbReference type="CDD" id="cd08071">
    <property type="entry name" value="MPN_DUF2466"/>
    <property type="match status" value="1"/>
</dbReference>
<proteinExistence type="inferred from homology"/>
<keyword evidence="5" id="KW-0862">Zinc</keyword>
<evidence type="ECO:0000256" key="4">
    <source>
        <dbReference type="ARBA" id="ARBA00022801"/>
    </source>
</evidence>
<keyword evidence="4" id="KW-0378">Hydrolase</keyword>
<feature type="domain" description="MPN" evidence="7">
    <location>
        <begin position="1"/>
        <end position="112"/>
    </location>
</feature>
<evidence type="ECO:0000313" key="9">
    <source>
        <dbReference type="Proteomes" id="UP000838686"/>
    </source>
</evidence>
<organism evidence="8 9">
    <name type="scientific">Paenibacillus plantiphilus</name>
    <dbReference type="NCBI Taxonomy" id="2905650"/>
    <lineage>
        <taxon>Bacteria</taxon>
        <taxon>Bacillati</taxon>
        <taxon>Bacillota</taxon>
        <taxon>Bacilli</taxon>
        <taxon>Bacillales</taxon>
        <taxon>Paenibacillaceae</taxon>
        <taxon>Paenibacillus</taxon>
    </lineage>
</organism>
<protein>
    <recommendedName>
        <fullName evidence="7">MPN domain-containing protein</fullName>
    </recommendedName>
</protein>
<comment type="caution">
    <text evidence="8">The sequence shown here is derived from an EMBL/GenBank/DDBJ whole genome shotgun (WGS) entry which is preliminary data.</text>
</comment>
<evidence type="ECO:0000259" key="7">
    <source>
        <dbReference type="PROSITE" id="PS50249"/>
    </source>
</evidence>
<name>A0ABN8GTV6_9BACL</name>
<dbReference type="InterPro" id="IPR037518">
    <property type="entry name" value="MPN"/>
</dbReference>
<evidence type="ECO:0000256" key="2">
    <source>
        <dbReference type="ARBA" id="ARBA00022670"/>
    </source>
</evidence>
<dbReference type="Gene3D" id="3.40.140.10">
    <property type="entry name" value="Cytidine Deaminase, domain 2"/>
    <property type="match status" value="1"/>
</dbReference>
<dbReference type="Pfam" id="PF04002">
    <property type="entry name" value="RadC"/>
    <property type="match status" value="1"/>
</dbReference>
<dbReference type="PANTHER" id="PTHR30471:SF3">
    <property type="entry name" value="UPF0758 PROTEIN YEES-RELATED"/>
    <property type="match status" value="1"/>
</dbReference>
<dbReference type="EMBL" id="CAKMMF010000025">
    <property type="protein sequence ID" value="CAH1215675.1"/>
    <property type="molecule type" value="Genomic_DNA"/>
</dbReference>
<evidence type="ECO:0000256" key="5">
    <source>
        <dbReference type="ARBA" id="ARBA00022833"/>
    </source>
</evidence>
<dbReference type="PROSITE" id="PS01302">
    <property type="entry name" value="UPF0758"/>
    <property type="match status" value="1"/>
</dbReference>
<dbReference type="Proteomes" id="UP000838686">
    <property type="component" value="Unassembled WGS sequence"/>
</dbReference>
<dbReference type="PROSITE" id="PS50249">
    <property type="entry name" value="MPN"/>
    <property type="match status" value="1"/>
</dbReference>
<evidence type="ECO:0000256" key="6">
    <source>
        <dbReference type="ARBA" id="ARBA00023049"/>
    </source>
</evidence>
<keyword evidence="6" id="KW-0482">Metalloprotease</keyword>
<dbReference type="InterPro" id="IPR001405">
    <property type="entry name" value="UPF0758"/>
</dbReference>
<sequence>MTEMRYLQQERFVGLFLSTKNNLIGQPETLSIGSLNAAIVTPHMVFRAAVKRSAASVICVHNHPSGDPTPSPEDIQLTKRLVESGSIVGVDVLDHLVLGDGRFMSLKEQGFM</sequence>
<evidence type="ECO:0000256" key="1">
    <source>
        <dbReference type="ARBA" id="ARBA00010243"/>
    </source>
</evidence>
<evidence type="ECO:0000256" key="3">
    <source>
        <dbReference type="ARBA" id="ARBA00022723"/>
    </source>
</evidence>
<dbReference type="SUPFAM" id="SSF102712">
    <property type="entry name" value="JAB1/MPN domain"/>
    <property type="match status" value="1"/>
</dbReference>
<dbReference type="PANTHER" id="PTHR30471">
    <property type="entry name" value="DNA REPAIR PROTEIN RADC"/>
    <property type="match status" value="1"/>
</dbReference>
<keyword evidence="9" id="KW-1185">Reference proteome</keyword>
<comment type="similarity">
    <text evidence="1">Belongs to the UPF0758 family.</text>
</comment>
<reference evidence="8" key="1">
    <citation type="submission" date="2022-01" db="EMBL/GenBank/DDBJ databases">
        <authorList>
            <person name="Criscuolo A."/>
        </authorList>
    </citation>
    <scope>NUCLEOTIDE SEQUENCE</scope>
    <source>
        <strain evidence="8">CIP111893</strain>
    </source>
</reference>
<dbReference type="InterPro" id="IPR025657">
    <property type="entry name" value="RadC_JAB"/>
</dbReference>